<dbReference type="GeneID" id="86825103"/>
<dbReference type="EMBL" id="JADBGF010000001">
    <property type="protein sequence ID" value="MBE1594315.1"/>
    <property type="molecule type" value="Genomic_DNA"/>
</dbReference>
<sequence length="153" mass="16048">MQATSLKAGSVFCAGGGIGVTLGDSGGQLGHRRQTCFGVVSGGARSEYGCFSFEHVTLTTPRHRPLWARFGRGTAPAVWLIRTCRRRPSAACRATASTSAGRPGRYGSTPMLRQPSDRGAAGVFVEPDGEIPVVPLAEGCRVSAGLSVSRQWV</sequence>
<name>A0A8I0P1I5_9ACTN</name>
<keyword evidence="3" id="KW-1185">Reference proteome</keyword>
<evidence type="ECO:0000313" key="2">
    <source>
        <dbReference type="EMBL" id="MBE1594315.1"/>
    </source>
</evidence>
<dbReference type="RefSeq" id="WP_143685517.1">
    <property type="nucleotide sequence ID" value="NZ_JADBGF010000001.1"/>
</dbReference>
<feature type="region of interest" description="Disordered" evidence="1">
    <location>
        <begin position="95"/>
        <end position="114"/>
    </location>
</feature>
<proteinExistence type="predicted"/>
<dbReference type="Proteomes" id="UP000629287">
    <property type="component" value="Unassembled WGS sequence"/>
</dbReference>
<comment type="caution">
    <text evidence="2">The sequence shown here is derived from an EMBL/GenBank/DDBJ whole genome shotgun (WGS) entry which is preliminary data.</text>
</comment>
<evidence type="ECO:0000256" key="1">
    <source>
        <dbReference type="SAM" id="MobiDB-lite"/>
    </source>
</evidence>
<accession>A0A8I0P1I5</accession>
<evidence type="ECO:0000313" key="3">
    <source>
        <dbReference type="Proteomes" id="UP000629287"/>
    </source>
</evidence>
<dbReference type="AlphaFoldDB" id="A0A8I0P1I5"/>
<gene>
    <name evidence="2" type="ORF">H4687_000444</name>
</gene>
<protein>
    <submittedName>
        <fullName evidence="2">Uncharacterized protein</fullName>
    </submittedName>
</protein>
<reference evidence="2 3" key="1">
    <citation type="submission" date="2020-10" db="EMBL/GenBank/DDBJ databases">
        <title>Sequencing the genomes of 1000 actinobacteria strains.</title>
        <authorList>
            <person name="Klenk H.-P."/>
        </authorList>
    </citation>
    <scope>NUCLEOTIDE SEQUENCE [LARGE SCALE GENOMIC DNA]</scope>
    <source>
        <strain evidence="2 3">DSM 41803</strain>
    </source>
</reference>
<organism evidence="2 3">
    <name type="scientific">Streptomyces stelliscabiei</name>
    <dbReference type="NCBI Taxonomy" id="146820"/>
    <lineage>
        <taxon>Bacteria</taxon>
        <taxon>Bacillati</taxon>
        <taxon>Actinomycetota</taxon>
        <taxon>Actinomycetes</taxon>
        <taxon>Kitasatosporales</taxon>
        <taxon>Streptomycetaceae</taxon>
        <taxon>Streptomyces</taxon>
    </lineage>
</organism>